<dbReference type="InterPro" id="IPR018391">
    <property type="entry name" value="PQQ_b-propeller_rpt"/>
</dbReference>
<name>W4HGM0_9RHOB</name>
<dbReference type="InterPro" id="IPR002372">
    <property type="entry name" value="PQQ_rpt_dom"/>
</dbReference>
<evidence type="ECO:0000313" key="7">
    <source>
        <dbReference type="EMBL" id="ETW11301.1"/>
    </source>
</evidence>
<dbReference type="STRING" id="1379903.ATO8_17575"/>
<protein>
    <submittedName>
        <fullName evidence="7">Quinoprotein glucose dehydrogenase</fullName>
    </submittedName>
</protein>
<feature type="compositionally biased region" description="Low complexity" evidence="4">
    <location>
        <begin position="136"/>
        <end position="145"/>
    </location>
</feature>
<dbReference type="Proteomes" id="UP000019063">
    <property type="component" value="Unassembled WGS sequence"/>
</dbReference>
<sequence length="843" mass="89688">MMTSRLSILALAAALAVHAGPAPLLAQTSDGETETDAGPESGQPGTQSDPAETEAVPEPETGSATGADEGPARDALTEEGSGDGSGSTPTESDASPETDASDAETDASPEAEGADSDGAMTEEGPARDALTEGETSEPGSGASGDAADEAASEPAAETEPSDTQDTQADQPTEDATGQDAAEQSDATAADSGPQETASDPSEDEASAAGTSDGEQAAQAQARAPVPLVPDTPTWNTFHGQLSAQKYSPLTEITPDNVGDLEKVWEVHTGDVSDGSGDLPTTVWSATPVYANGLLYIGTPFYRVLALDPATGEEVWSFDSESRLEALTQPALKNRGVAYWEAETPVEGETCQKIVYLGTMDARLFAMDADTGELCSDFGDDGALNVNQWNDTNNKWPFSLLQPPTVAGNHVIMGWAGNDWKFAEAPPGSVFSVDPQTGELQWAVETLPEDIRQQTGTANVWTAMSVDEELGMVYLPVASPSPNYWGGNRTEDIPLATSTTAVDLETGEVEWSRQWVHHDIWDYDINSAPTLMDITVDGEEIPALIQATKMGFLFVVNRETGEDVWPIEERPVPQGDGTVEGEVYSETQPFPTKPAPLLDQAEKADIWWIADAIGFGQCSRLFDDLWYEGMYTPPTTEGEGVYTFPDSSGGVQWGGVAFDPESQTAIVNTSHITQYIQLYAREEYDEIQGDSGNESGYYPQIGSPYGMSLKVAMNWLGMPCWKPPYGELVSIDMKTGDVNWRKPLGSSQKFGFYMPESMGSPTIGGPAVTAGGLIFIGSTMDAKVRAFDIETGEELWEDTVEAPSVSNPAVYEHEGKQYVAFIGGGNTILKPQVGDQVAVYALPD</sequence>
<evidence type="ECO:0000256" key="2">
    <source>
        <dbReference type="ARBA" id="ARBA00008156"/>
    </source>
</evidence>
<evidence type="ECO:0000256" key="4">
    <source>
        <dbReference type="SAM" id="MobiDB-lite"/>
    </source>
</evidence>
<gene>
    <name evidence="7" type="ORF">ATO8_17575</name>
</gene>
<accession>W4HGM0</accession>
<dbReference type="PANTHER" id="PTHR32303:SF4">
    <property type="entry name" value="QUINOPROTEIN GLUCOSE DEHYDROGENASE"/>
    <property type="match status" value="1"/>
</dbReference>
<dbReference type="InterPro" id="IPR017511">
    <property type="entry name" value="PQQ_mDH"/>
</dbReference>
<evidence type="ECO:0000259" key="6">
    <source>
        <dbReference type="Pfam" id="PF01011"/>
    </source>
</evidence>
<dbReference type="GO" id="GO:0016020">
    <property type="term" value="C:membrane"/>
    <property type="evidence" value="ECO:0007669"/>
    <property type="project" value="InterPro"/>
</dbReference>
<dbReference type="PATRIC" id="fig|1317118.6.peg.3616"/>
<comment type="caution">
    <text evidence="7">The sequence shown here is derived from an EMBL/GenBank/DDBJ whole genome shotgun (WGS) entry which is preliminary data.</text>
</comment>
<dbReference type="SUPFAM" id="SSF50998">
    <property type="entry name" value="Quinoprotein alcohol dehydrogenase-like"/>
    <property type="match status" value="1"/>
</dbReference>
<dbReference type="SMART" id="SM00564">
    <property type="entry name" value="PQQ"/>
    <property type="match status" value="7"/>
</dbReference>
<evidence type="ECO:0000256" key="3">
    <source>
        <dbReference type="ARBA" id="ARBA00023002"/>
    </source>
</evidence>
<keyword evidence="5" id="KW-0732">Signal</keyword>
<dbReference type="PANTHER" id="PTHR32303">
    <property type="entry name" value="QUINOPROTEIN ALCOHOL DEHYDROGENASE (CYTOCHROME C)"/>
    <property type="match status" value="1"/>
</dbReference>
<comment type="cofactor">
    <cofactor evidence="1">
        <name>pyrroloquinoline quinone</name>
        <dbReference type="ChEBI" id="CHEBI:58442"/>
    </cofactor>
</comment>
<keyword evidence="8" id="KW-1185">Reference proteome</keyword>
<feature type="compositionally biased region" description="Acidic residues" evidence="4">
    <location>
        <begin position="94"/>
        <end position="115"/>
    </location>
</feature>
<feature type="domain" description="Pyrrolo-quinoline quinone repeat" evidence="6">
    <location>
        <begin position="234"/>
        <end position="818"/>
    </location>
</feature>
<dbReference type="Pfam" id="PF01011">
    <property type="entry name" value="PQQ"/>
    <property type="match status" value="1"/>
</dbReference>
<feature type="compositionally biased region" description="Polar residues" evidence="4">
    <location>
        <begin position="163"/>
        <end position="175"/>
    </location>
</feature>
<evidence type="ECO:0000313" key="8">
    <source>
        <dbReference type="Proteomes" id="UP000019063"/>
    </source>
</evidence>
<proteinExistence type="inferred from homology"/>
<dbReference type="CDD" id="cd10280">
    <property type="entry name" value="PQQ_mGDH"/>
    <property type="match status" value="1"/>
</dbReference>
<dbReference type="RefSeq" id="WP_240476997.1">
    <property type="nucleotide sequence ID" value="NZ_AQQW01000013.1"/>
</dbReference>
<dbReference type="GO" id="GO:0016614">
    <property type="term" value="F:oxidoreductase activity, acting on CH-OH group of donors"/>
    <property type="evidence" value="ECO:0007669"/>
    <property type="project" value="InterPro"/>
</dbReference>
<dbReference type="InterPro" id="IPR011047">
    <property type="entry name" value="Quinoprotein_ADH-like_sf"/>
</dbReference>
<dbReference type="AlphaFoldDB" id="W4HGM0"/>
<feature type="signal peptide" evidence="5">
    <location>
        <begin position="1"/>
        <end position="26"/>
    </location>
</feature>
<feature type="region of interest" description="Disordered" evidence="4">
    <location>
        <begin position="25"/>
        <end position="229"/>
    </location>
</feature>
<dbReference type="EMBL" id="AQQW01000013">
    <property type="protein sequence ID" value="ETW11301.1"/>
    <property type="molecule type" value="Genomic_DNA"/>
</dbReference>
<evidence type="ECO:0000256" key="1">
    <source>
        <dbReference type="ARBA" id="ARBA00001931"/>
    </source>
</evidence>
<keyword evidence="3" id="KW-0560">Oxidoreductase</keyword>
<dbReference type="eggNOG" id="COG4993">
    <property type="taxonomic scope" value="Bacteria"/>
</dbReference>
<evidence type="ECO:0000256" key="5">
    <source>
        <dbReference type="SAM" id="SignalP"/>
    </source>
</evidence>
<dbReference type="Gene3D" id="2.140.10.10">
    <property type="entry name" value="Quinoprotein alcohol dehydrogenase-like superfamily"/>
    <property type="match status" value="2"/>
</dbReference>
<organism evidence="7 8">
    <name type="scientific">Roseivivax marinus</name>
    <dbReference type="NCBI Taxonomy" id="1379903"/>
    <lineage>
        <taxon>Bacteria</taxon>
        <taxon>Pseudomonadati</taxon>
        <taxon>Pseudomonadota</taxon>
        <taxon>Alphaproteobacteria</taxon>
        <taxon>Rhodobacterales</taxon>
        <taxon>Roseobacteraceae</taxon>
        <taxon>Roseivivax</taxon>
    </lineage>
</organism>
<feature type="chain" id="PRO_5004842083" evidence="5">
    <location>
        <begin position="27"/>
        <end position="843"/>
    </location>
</feature>
<dbReference type="GO" id="GO:0048038">
    <property type="term" value="F:quinone binding"/>
    <property type="evidence" value="ECO:0007669"/>
    <property type="project" value="InterPro"/>
</dbReference>
<reference evidence="7 8" key="1">
    <citation type="journal article" date="2014" name="Antonie Van Leeuwenhoek">
        <title>Roseivivax atlanticus sp. nov., isolated from surface seawater of the Atlantic Ocean.</title>
        <authorList>
            <person name="Li G."/>
            <person name="Lai Q."/>
            <person name="Liu X."/>
            <person name="Sun F."/>
            <person name="Shao Z."/>
        </authorList>
    </citation>
    <scope>NUCLEOTIDE SEQUENCE [LARGE SCALE GENOMIC DNA]</scope>
    <source>
        <strain evidence="7 8">22II-s10s</strain>
    </source>
</reference>
<comment type="similarity">
    <text evidence="2">Belongs to the bacterial PQQ dehydrogenase family.</text>
</comment>